<keyword evidence="2" id="KW-1185">Reference proteome</keyword>
<evidence type="ECO:0000313" key="3">
    <source>
        <dbReference type="WBParaSite" id="nRc.2.0.1.t41640-RA"/>
    </source>
</evidence>
<evidence type="ECO:0000256" key="1">
    <source>
        <dbReference type="SAM" id="MobiDB-lite"/>
    </source>
</evidence>
<dbReference type="WBParaSite" id="nRc.2.0.1.t41640-RA">
    <property type="protein sequence ID" value="nRc.2.0.1.t41640-RA"/>
    <property type="gene ID" value="nRc.2.0.1.g41640"/>
</dbReference>
<accession>A0A915KVR0</accession>
<feature type="region of interest" description="Disordered" evidence="1">
    <location>
        <begin position="20"/>
        <end position="79"/>
    </location>
</feature>
<dbReference type="Proteomes" id="UP000887565">
    <property type="component" value="Unplaced"/>
</dbReference>
<organism evidence="2 3">
    <name type="scientific">Romanomermis culicivorax</name>
    <name type="common">Nematode worm</name>
    <dbReference type="NCBI Taxonomy" id="13658"/>
    <lineage>
        <taxon>Eukaryota</taxon>
        <taxon>Metazoa</taxon>
        <taxon>Ecdysozoa</taxon>
        <taxon>Nematoda</taxon>
        <taxon>Enoplea</taxon>
        <taxon>Dorylaimia</taxon>
        <taxon>Mermithida</taxon>
        <taxon>Mermithoidea</taxon>
        <taxon>Mermithidae</taxon>
        <taxon>Romanomermis</taxon>
    </lineage>
</organism>
<protein>
    <submittedName>
        <fullName evidence="3">Uncharacterized protein</fullName>
    </submittedName>
</protein>
<feature type="compositionally biased region" description="Polar residues" evidence="1">
    <location>
        <begin position="20"/>
        <end position="34"/>
    </location>
</feature>
<sequence length="79" mass="8793">LRHRIFNASNFTHQQLLVTIPSNKPGSKEASSPDNPMDFFDSAPSHPRMTDHHGHAAQPSPPTTARTRKDHSKEEEGLP</sequence>
<dbReference type="AlphaFoldDB" id="A0A915KVR0"/>
<reference evidence="3" key="1">
    <citation type="submission" date="2022-11" db="UniProtKB">
        <authorList>
            <consortium name="WormBaseParasite"/>
        </authorList>
    </citation>
    <scope>IDENTIFICATION</scope>
</reference>
<evidence type="ECO:0000313" key="2">
    <source>
        <dbReference type="Proteomes" id="UP000887565"/>
    </source>
</evidence>
<proteinExistence type="predicted"/>
<name>A0A915KVR0_ROMCU</name>